<keyword evidence="2" id="KW-1133">Transmembrane helix</keyword>
<evidence type="ECO:0000256" key="1">
    <source>
        <dbReference type="SAM" id="MobiDB-lite"/>
    </source>
</evidence>
<feature type="transmembrane region" description="Helical" evidence="2">
    <location>
        <begin position="31"/>
        <end position="50"/>
    </location>
</feature>
<dbReference type="EMBL" id="ML119718">
    <property type="protein sequence ID" value="RPA77969.1"/>
    <property type="molecule type" value="Genomic_DNA"/>
</dbReference>
<dbReference type="PANTHER" id="PTHR28008:SF1">
    <property type="entry name" value="DOMAIN PROTEIN, PUTATIVE (AFU_ORTHOLOGUE AFUA_3G10980)-RELATED"/>
    <property type="match status" value="1"/>
</dbReference>
<dbReference type="InterPro" id="IPR006976">
    <property type="entry name" value="VanZ-like"/>
</dbReference>
<keyword evidence="5" id="KW-1185">Reference proteome</keyword>
<accession>A0A3N4HWD5</accession>
<feature type="transmembrane region" description="Helical" evidence="2">
    <location>
        <begin position="62"/>
        <end position="81"/>
    </location>
</feature>
<evidence type="ECO:0000313" key="4">
    <source>
        <dbReference type="EMBL" id="RPA77969.1"/>
    </source>
</evidence>
<dbReference type="Pfam" id="PF04892">
    <property type="entry name" value="VanZ"/>
    <property type="match status" value="1"/>
</dbReference>
<feature type="region of interest" description="Disordered" evidence="1">
    <location>
        <begin position="99"/>
        <end position="146"/>
    </location>
</feature>
<feature type="transmembrane region" description="Helical" evidence="2">
    <location>
        <begin position="6"/>
        <end position="24"/>
    </location>
</feature>
<reference evidence="4 5" key="1">
    <citation type="journal article" date="2018" name="Nat. Ecol. Evol.">
        <title>Pezizomycetes genomes reveal the molecular basis of ectomycorrhizal truffle lifestyle.</title>
        <authorList>
            <person name="Murat C."/>
            <person name="Payen T."/>
            <person name="Noel B."/>
            <person name="Kuo A."/>
            <person name="Morin E."/>
            <person name="Chen J."/>
            <person name="Kohler A."/>
            <person name="Krizsan K."/>
            <person name="Balestrini R."/>
            <person name="Da Silva C."/>
            <person name="Montanini B."/>
            <person name="Hainaut M."/>
            <person name="Levati E."/>
            <person name="Barry K.W."/>
            <person name="Belfiori B."/>
            <person name="Cichocki N."/>
            <person name="Clum A."/>
            <person name="Dockter R.B."/>
            <person name="Fauchery L."/>
            <person name="Guy J."/>
            <person name="Iotti M."/>
            <person name="Le Tacon F."/>
            <person name="Lindquist E.A."/>
            <person name="Lipzen A."/>
            <person name="Malagnac F."/>
            <person name="Mello A."/>
            <person name="Molinier V."/>
            <person name="Miyauchi S."/>
            <person name="Poulain J."/>
            <person name="Riccioni C."/>
            <person name="Rubini A."/>
            <person name="Sitrit Y."/>
            <person name="Splivallo R."/>
            <person name="Traeger S."/>
            <person name="Wang M."/>
            <person name="Zifcakova L."/>
            <person name="Wipf D."/>
            <person name="Zambonelli A."/>
            <person name="Paolocci F."/>
            <person name="Nowrousian M."/>
            <person name="Ottonello S."/>
            <person name="Baldrian P."/>
            <person name="Spatafora J.W."/>
            <person name="Henrissat B."/>
            <person name="Nagy L.G."/>
            <person name="Aury J.M."/>
            <person name="Wincker P."/>
            <person name="Grigoriev I.V."/>
            <person name="Bonfante P."/>
            <person name="Martin F.M."/>
        </authorList>
    </citation>
    <scope>NUCLEOTIDE SEQUENCE [LARGE SCALE GENOMIC DNA]</scope>
    <source>
        <strain evidence="4 5">RN42</strain>
    </source>
</reference>
<protein>
    <recommendedName>
        <fullName evidence="3">VanZ-like domain-containing protein</fullName>
    </recommendedName>
</protein>
<dbReference type="PANTHER" id="PTHR28008">
    <property type="entry name" value="DOMAIN PROTEIN, PUTATIVE (AFU_ORTHOLOGUE AFUA_3G10980)-RELATED"/>
    <property type="match status" value="1"/>
</dbReference>
<dbReference type="AlphaFoldDB" id="A0A3N4HWD5"/>
<proteinExistence type="predicted"/>
<name>A0A3N4HWD5_ASCIM</name>
<organism evidence="4 5">
    <name type="scientific">Ascobolus immersus RN42</name>
    <dbReference type="NCBI Taxonomy" id="1160509"/>
    <lineage>
        <taxon>Eukaryota</taxon>
        <taxon>Fungi</taxon>
        <taxon>Dikarya</taxon>
        <taxon>Ascomycota</taxon>
        <taxon>Pezizomycotina</taxon>
        <taxon>Pezizomycetes</taxon>
        <taxon>Pezizales</taxon>
        <taxon>Ascobolaceae</taxon>
        <taxon>Ascobolus</taxon>
    </lineage>
</organism>
<keyword evidence="2" id="KW-0812">Transmembrane</keyword>
<feature type="compositionally biased region" description="Low complexity" evidence="1">
    <location>
        <begin position="131"/>
        <end position="146"/>
    </location>
</feature>
<keyword evidence="2" id="KW-0472">Membrane</keyword>
<evidence type="ECO:0000259" key="3">
    <source>
        <dbReference type="Pfam" id="PF04892"/>
    </source>
</evidence>
<sequence>MPINDKFMHFLAFFLLTLTFYWILEGPRKRVVNLTIIVCLLIMGVGSEFVQGLLPYRAFDAFDILANLIGGGLALLLNQWYHKRMLERKRHARGRYTAVADTDAGAEPGDLESGTVEFEGEELRDLETEPSASANGASSAAASNSK</sequence>
<evidence type="ECO:0000313" key="5">
    <source>
        <dbReference type="Proteomes" id="UP000275078"/>
    </source>
</evidence>
<dbReference type="Proteomes" id="UP000275078">
    <property type="component" value="Unassembled WGS sequence"/>
</dbReference>
<gene>
    <name evidence="4" type="ORF">BJ508DRAFT_309698</name>
</gene>
<dbReference type="OrthoDB" id="63581at2759"/>
<dbReference type="NCBIfam" id="NF037970">
    <property type="entry name" value="vanZ_1"/>
    <property type="match status" value="1"/>
</dbReference>
<evidence type="ECO:0000256" key="2">
    <source>
        <dbReference type="SAM" id="Phobius"/>
    </source>
</evidence>
<feature type="domain" description="VanZ-like" evidence="3">
    <location>
        <begin position="6"/>
        <end position="77"/>
    </location>
</feature>